<evidence type="ECO:0000313" key="1">
    <source>
        <dbReference type="EMBL" id="GAA4407014.1"/>
    </source>
</evidence>
<protein>
    <submittedName>
        <fullName evidence="1">Uncharacterized protein</fullName>
    </submittedName>
</protein>
<dbReference type="Proteomes" id="UP001500936">
    <property type="component" value="Unassembled WGS sequence"/>
</dbReference>
<dbReference type="EMBL" id="BAABHB010000004">
    <property type="protein sequence ID" value="GAA4407014.1"/>
    <property type="molecule type" value="Genomic_DNA"/>
</dbReference>
<organism evidence="1 2">
    <name type="scientific">Nibrella viscosa</name>
    <dbReference type="NCBI Taxonomy" id="1084524"/>
    <lineage>
        <taxon>Bacteria</taxon>
        <taxon>Pseudomonadati</taxon>
        <taxon>Bacteroidota</taxon>
        <taxon>Cytophagia</taxon>
        <taxon>Cytophagales</taxon>
        <taxon>Spirosomataceae</taxon>
        <taxon>Nibrella</taxon>
    </lineage>
</organism>
<dbReference type="RefSeq" id="WP_345267969.1">
    <property type="nucleotide sequence ID" value="NZ_BAABHB010000004.1"/>
</dbReference>
<sequence length="168" mass="18878">MKLVEKFEIIELEEFTGNGAAIYSIALGDDEETLFDRFVKENENTYPDEINSIVERLKAIARLGARPGYFKDKEGRLGMGDGIEALYDEPNSNLRLYCIRYGTIAIILGGGGFKSKEIRAFQEDAKLTEENYLLRTISIRINKAIKEGVIQWDGNCLTGDLLIDDTDA</sequence>
<name>A0ABP8KHW7_9BACT</name>
<keyword evidence="2" id="KW-1185">Reference proteome</keyword>
<accession>A0ABP8KHW7</accession>
<comment type="caution">
    <text evidence="1">The sequence shown here is derived from an EMBL/GenBank/DDBJ whole genome shotgun (WGS) entry which is preliminary data.</text>
</comment>
<proteinExistence type="predicted"/>
<evidence type="ECO:0000313" key="2">
    <source>
        <dbReference type="Proteomes" id="UP001500936"/>
    </source>
</evidence>
<reference evidence="2" key="1">
    <citation type="journal article" date="2019" name="Int. J. Syst. Evol. Microbiol.">
        <title>The Global Catalogue of Microorganisms (GCM) 10K type strain sequencing project: providing services to taxonomists for standard genome sequencing and annotation.</title>
        <authorList>
            <consortium name="The Broad Institute Genomics Platform"/>
            <consortium name="The Broad Institute Genome Sequencing Center for Infectious Disease"/>
            <person name="Wu L."/>
            <person name="Ma J."/>
        </authorList>
    </citation>
    <scope>NUCLEOTIDE SEQUENCE [LARGE SCALE GENOMIC DNA]</scope>
    <source>
        <strain evidence="2">JCM 17925</strain>
    </source>
</reference>
<gene>
    <name evidence="1" type="ORF">GCM10023187_27140</name>
</gene>